<organism evidence="2 3">
    <name type="scientific">Pectinatus haikarae</name>
    <dbReference type="NCBI Taxonomy" id="349096"/>
    <lineage>
        <taxon>Bacteria</taxon>
        <taxon>Bacillati</taxon>
        <taxon>Bacillota</taxon>
        <taxon>Negativicutes</taxon>
        <taxon>Selenomonadales</taxon>
        <taxon>Selenomonadaceae</taxon>
        <taxon>Pectinatus</taxon>
    </lineage>
</organism>
<gene>
    <name evidence="2" type="ORF">J2S01_000853</name>
</gene>
<dbReference type="SUPFAM" id="SSF109604">
    <property type="entry name" value="HD-domain/PDEase-like"/>
    <property type="match status" value="2"/>
</dbReference>
<evidence type="ECO:0000313" key="3">
    <source>
        <dbReference type="Proteomes" id="UP001239167"/>
    </source>
</evidence>
<dbReference type="EMBL" id="JAUSUE010000004">
    <property type="protein sequence ID" value="MDQ0203146.1"/>
    <property type="molecule type" value="Genomic_DNA"/>
</dbReference>
<proteinExistence type="predicted"/>
<dbReference type="RefSeq" id="WP_196603568.1">
    <property type="nucleotide sequence ID" value="NZ_CP116940.1"/>
</dbReference>
<sequence length="408" mass="46743">MKFDLNNFLLAVSFALDYIEKDVFGLALNHGKRVAYDSLMLGKRLGMDEDDLADLVSLAVLHDNGLSEYISAQHARALTKPTQFENVKDHCIIGERNVENYPFLREEKTIILYHHEKLDGSGLFHLRGSEIPLKAQIISFADYIDIRFDSSKMYGEYKNRVKEHIVKLRDKKFSPAICDAFFDEINRASYRLDQEDGNIVNAINRYTPQKYMIMDYKRVREISMIFSRIIDAKSKFTGRHSKGLSEKAGAMAAFYHYSEEKTIKLHIAADLHDLGKLLIANDILEAERKLTTDEFAKIQSHTYYTRVAMERISGFEDITEWAANHHEKLNGKGYPYGLAAKDLDFNSRLLGCLDIYQALTEDRPYRSGMGHLEGMKIMTDMADGGFIDKGIVKDIGEVFAYRGKEKIK</sequence>
<protein>
    <submittedName>
        <fullName evidence="2">HD-GYP domain-containing protein (C-di-GMP phosphodiesterase class II)</fullName>
    </submittedName>
</protein>
<dbReference type="PANTHER" id="PTHR43155:SF1">
    <property type="entry name" value="3'3'-CGAMP-SPECIFIC PHOSPHODIESTERASE 1"/>
    <property type="match status" value="1"/>
</dbReference>
<feature type="domain" description="HD-GYP" evidence="1">
    <location>
        <begin position="5"/>
        <end position="197"/>
    </location>
</feature>
<dbReference type="Pfam" id="PF13487">
    <property type="entry name" value="HD_5"/>
    <property type="match status" value="2"/>
</dbReference>
<name>A0ABT9Y6H6_9FIRM</name>
<comment type="caution">
    <text evidence="2">The sequence shown here is derived from an EMBL/GenBank/DDBJ whole genome shotgun (WGS) entry which is preliminary data.</text>
</comment>
<dbReference type="PANTHER" id="PTHR43155">
    <property type="entry name" value="CYCLIC DI-GMP PHOSPHODIESTERASE PA4108-RELATED"/>
    <property type="match status" value="1"/>
</dbReference>
<evidence type="ECO:0000259" key="1">
    <source>
        <dbReference type="PROSITE" id="PS51832"/>
    </source>
</evidence>
<reference evidence="2 3" key="1">
    <citation type="submission" date="2023-07" db="EMBL/GenBank/DDBJ databases">
        <title>Genomic Encyclopedia of Type Strains, Phase IV (KMG-IV): sequencing the most valuable type-strain genomes for metagenomic binning, comparative biology and taxonomic classification.</title>
        <authorList>
            <person name="Goeker M."/>
        </authorList>
    </citation>
    <scope>NUCLEOTIDE SEQUENCE [LARGE SCALE GENOMIC DNA]</scope>
    <source>
        <strain evidence="2 3">DSM 16980</strain>
    </source>
</reference>
<keyword evidence="3" id="KW-1185">Reference proteome</keyword>
<dbReference type="Proteomes" id="UP001239167">
    <property type="component" value="Unassembled WGS sequence"/>
</dbReference>
<accession>A0ABT9Y6H6</accession>
<feature type="domain" description="HD-GYP" evidence="1">
    <location>
        <begin position="215"/>
        <end position="408"/>
    </location>
</feature>
<dbReference type="InterPro" id="IPR037522">
    <property type="entry name" value="HD_GYP_dom"/>
</dbReference>
<dbReference type="InterPro" id="IPR003607">
    <property type="entry name" value="HD/PDEase_dom"/>
</dbReference>
<dbReference type="PROSITE" id="PS51832">
    <property type="entry name" value="HD_GYP"/>
    <property type="match status" value="2"/>
</dbReference>
<dbReference type="CDD" id="cd00077">
    <property type="entry name" value="HDc"/>
    <property type="match status" value="2"/>
</dbReference>
<evidence type="ECO:0000313" key="2">
    <source>
        <dbReference type="EMBL" id="MDQ0203146.1"/>
    </source>
</evidence>
<dbReference type="Gene3D" id="1.10.3210.10">
    <property type="entry name" value="Hypothetical protein af1432"/>
    <property type="match status" value="2"/>
</dbReference>